<evidence type="ECO:0000313" key="3">
    <source>
        <dbReference type="EMBL" id="SDS27281.1"/>
    </source>
</evidence>
<accession>A0A1H1QUV3</accession>
<dbReference type="InterPro" id="IPR000836">
    <property type="entry name" value="PRTase_dom"/>
</dbReference>
<keyword evidence="4" id="KW-1185">Reference proteome</keyword>
<dbReference type="GO" id="GO:0016757">
    <property type="term" value="F:glycosyltransferase activity"/>
    <property type="evidence" value="ECO:0007669"/>
    <property type="project" value="UniProtKB-KW"/>
</dbReference>
<dbReference type="STRING" id="642780.SAMN04488570_1512"/>
<evidence type="ECO:0000259" key="2">
    <source>
        <dbReference type="Pfam" id="PF00156"/>
    </source>
</evidence>
<evidence type="ECO:0000256" key="1">
    <source>
        <dbReference type="ARBA" id="ARBA00008007"/>
    </source>
</evidence>
<dbReference type="InterPro" id="IPR051910">
    <property type="entry name" value="ComF/GntX_DNA_util-trans"/>
</dbReference>
<comment type="similarity">
    <text evidence="1">Belongs to the ComF/GntX family.</text>
</comment>
<dbReference type="PANTHER" id="PTHR47505">
    <property type="entry name" value="DNA UTILIZATION PROTEIN YHGH"/>
    <property type="match status" value="1"/>
</dbReference>
<dbReference type="PANTHER" id="PTHR47505:SF1">
    <property type="entry name" value="DNA UTILIZATION PROTEIN YHGH"/>
    <property type="match status" value="1"/>
</dbReference>
<dbReference type="Gene3D" id="3.40.50.2020">
    <property type="match status" value="1"/>
</dbReference>
<dbReference type="Pfam" id="PF00156">
    <property type="entry name" value="Pribosyltran"/>
    <property type="match status" value="1"/>
</dbReference>
<dbReference type="Proteomes" id="UP000198859">
    <property type="component" value="Chromosome I"/>
</dbReference>
<proteinExistence type="inferred from homology"/>
<dbReference type="EMBL" id="LT629757">
    <property type="protein sequence ID" value="SDS27281.1"/>
    <property type="molecule type" value="Genomic_DNA"/>
</dbReference>
<gene>
    <name evidence="3" type="ORF">SAMN04488570_1512</name>
</gene>
<evidence type="ECO:0000313" key="4">
    <source>
        <dbReference type="Proteomes" id="UP000198859"/>
    </source>
</evidence>
<name>A0A1H1QUV3_9ACTN</name>
<dbReference type="InterPro" id="IPR029057">
    <property type="entry name" value="PRTase-like"/>
</dbReference>
<dbReference type="AlphaFoldDB" id="A0A1H1QUV3"/>
<feature type="domain" description="Phosphoribosyltransferase" evidence="2">
    <location>
        <begin position="178"/>
        <end position="243"/>
    </location>
</feature>
<protein>
    <submittedName>
        <fullName evidence="3">Predicted amidophosphoribosyltransferases</fullName>
    </submittedName>
</protein>
<dbReference type="SUPFAM" id="SSF53271">
    <property type="entry name" value="PRTase-like"/>
    <property type="match status" value="1"/>
</dbReference>
<sequence length="249" mass="26070">MRPGAAPHPGGVRDAWLDLVQGGCCVGCGHPGRSLCRTCRDALPDVARAVRPTPCPDGLAPCLAAGEYADLLRALVVAHKERSVYALVDPLAHCLATALEPVVATGATGPATTVLVPVPSTPSVVRARGHDPVLRMARLASRRLRRRTGAAVEVHRLLVQRLPVADQAGLGSAERARNRDGSMAVRASARARLAARRTPVTVVLVDDVLTTGTTAREAQRALEEGGVPVRAVAVVAATRRRRAPRPGPA</sequence>
<reference evidence="4" key="1">
    <citation type="submission" date="2016-10" db="EMBL/GenBank/DDBJ databases">
        <authorList>
            <person name="Varghese N."/>
            <person name="Submissions S."/>
        </authorList>
    </citation>
    <scope>NUCLEOTIDE SEQUENCE [LARGE SCALE GENOMIC DNA]</scope>
    <source>
        <strain evidence="4">DSM 22127</strain>
    </source>
</reference>
<organism evidence="3 4">
    <name type="scientific">Nocardioides scoriae</name>
    <dbReference type="NCBI Taxonomy" id="642780"/>
    <lineage>
        <taxon>Bacteria</taxon>
        <taxon>Bacillati</taxon>
        <taxon>Actinomycetota</taxon>
        <taxon>Actinomycetes</taxon>
        <taxon>Propionibacteriales</taxon>
        <taxon>Nocardioidaceae</taxon>
        <taxon>Nocardioides</taxon>
    </lineage>
</organism>
<keyword evidence="3" id="KW-0808">Transferase</keyword>
<keyword evidence="3" id="KW-0328">Glycosyltransferase</keyword>